<feature type="transmembrane region" description="Helical" evidence="1">
    <location>
        <begin position="248"/>
        <end position="265"/>
    </location>
</feature>
<protein>
    <submittedName>
        <fullName evidence="2">Uncharacterized protein</fullName>
    </submittedName>
</protein>
<keyword evidence="1" id="KW-0472">Membrane</keyword>
<accession>A0A7X1B0B9</accession>
<keyword evidence="3" id="KW-1185">Reference proteome</keyword>
<keyword evidence="1" id="KW-0812">Transmembrane</keyword>
<evidence type="ECO:0000256" key="1">
    <source>
        <dbReference type="SAM" id="Phobius"/>
    </source>
</evidence>
<dbReference type="AlphaFoldDB" id="A0A7X1B0B9"/>
<organism evidence="2 3">
    <name type="scientific">Puniceicoccus vermicola</name>
    <dbReference type="NCBI Taxonomy" id="388746"/>
    <lineage>
        <taxon>Bacteria</taxon>
        <taxon>Pseudomonadati</taxon>
        <taxon>Verrucomicrobiota</taxon>
        <taxon>Opitutia</taxon>
        <taxon>Puniceicoccales</taxon>
        <taxon>Puniceicoccaceae</taxon>
        <taxon>Puniceicoccus</taxon>
    </lineage>
</organism>
<gene>
    <name evidence="2" type="ORF">H5P30_10185</name>
</gene>
<proteinExistence type="predicted"/>
<comment type="caution">
    <text evidence="2">The sequence shown here is derived from an EMBL/GenBank/DDBJ whole genome shotgun (WGS) entry which is preliminary data.</text>
</comment>
<reference evidence="2 3" key="1">
    <citation type="submission" date="2020-07" db="EMBL/GenBank/DDBJ databases">
        <authorList>
            <person name="Feng X."/>
        </authorList>
    </citation>
    <scope>NUCLEOTIDE SEQUENCE [LARGE SCALE GENOMIC DNA]</scope>
    <source>
        <strain evidence="2 3">JCM14086</strain>
    </source>
</reference>
<dbReference type="Proteomes" id="UP000525652">
    <property type="component" value="Unassembled WGS sequence"/>
</dbReference>
<evidence type="ECO:0000313" key="3">
    <source>
        <dbReference type="Proteomes" id="UP000525652"/>
    </source>
</evidence>
<sequence>MSPSSLFVAMILSVPVISSGAIYEWDFQDPSYVPGEPVSGTGIDTGGMTLGNEAIIVDGSTTPPDIFGGDGNQSTYFHFEFTSGATPILQFNIPGYDPGSPLTKGSVSFDIQLETAGYMRGAIEVDLGTMFTAGSTGRAASLAALQFNYSNSGSSPVGQVNYFENTTSGGSISSSAYTLNSGSATNVEISWDVETGSYSVFLDDNLIITSDFTVDTVTGVNAIRFSSVNGPSDIGFFIDNIQAIPEPGAAGIFIALVGGLAVLGLRRRNRR</sequence>
<keyword evidence="1" id="KW-1133">Transmembrane helix</keyword>
<name>A0A7X1B0B9_9BACT</name>
<dbReference type="EMBL" id="JACHVA010000082">
    <property type="protein sequence ID" value="MBC2602145.1"/>
    <property type="molecule type" value="Genomic_DNA"/>
</dbReference>
<evidence type="ECO:0000313" key="2">
    <source>
        <dbReference type="EMBL" id="MBC2602145.1"/>
    </source>
</evidence>